<evidence type="ECO:0000256" key="9">
    <source>
        <dbReference type="ARBA" id="ARBA00023679"/>
    </source>
</evidence>
<comment type="cofactor">
    <cofactor evidence="2">
        <name>Zn(2+)</name>
        <dbReference type="ChEBI" id="CHEBI:29105"/>
    </cofactor>
</comment>
<sequence>MNTPFRPGLTGSRLDRADQIRVKDELLDEVRGNLRARLLKLNDLDPEINPDGTLVWGSMADRPDDAELLFLGLDDGIPCFAPLIENQPPAGQRAYAVWRHLDIMPPEEASTYAAARSLIEWHRGHLFCSRCGTRSALSKGGWGRKCPECNAEHFPRVDPVVIMLATFEDKALIGRQPLFPPDRYSALAGFVEPGESLEGAVTRELFEEAGVRATSVRYLTSQPWPFPNTMMMACIAPVEDDALTLDTEELEAAKWVTRAEVQGAYDGAVDAAFIAPPHFAIAHTLLRAWVDGK</sequence>
<evidence type="ECO:0000313" key="11">
    <source>
        <dbReference type="EMBL" id="RED17670.1"/>
    </source>
</evidence>
<evidence type="ECO:0000256" key="4">
    <source>
        <dbReference type="ARBA" id="ARBA00012381"/>
    </source>
</evidence>
<dbReference type="PROSITE" id="PS00893">
    <property type="entry name" value="NUDIX_BOX"/>
    <property type="match status" value="1"/>
</dbReference>
<dbReference type="Pfam" id="PF09296">
    <property type="entry name" value="NUDIX-like"/>
    <property type="match status" value="1"/>
</dbReference>
<name>A0A3D9FIR7_9SPHN</name>
<dbReference type="GO" id="GO:0006742">
    <property type="term" value="P:NADP+ catabolic process"/>
    <property type="evidence" value="ECO:0007669"/>
    <property type="project" value="TreeGrafter"/>
</dbReference>
<comment type="cofactor">
    <cofactor evidence="1">
        <name>Mg(2+)</name>
        <dbReference type="ChEBI" id="CHEBI:18420"/>
    </cofactor>
</comment>
<dbReference type="Gene3D" id="3.90.79.10">
    <property type="entry name" value="Nucleoside Triphosphate Pyrophosphohydrolase"/>
    <property type="match status" value="1"/>
</dbReference>
<dbReference type="InterPro" id="IPR020084">
    <property type="entry name" value="NUDIX_hydrolase_CS"/>
</dbReference>
<dbReference type="GO" id="GO:0019677">
    <property type="term" value="P:NAD+ catabolic process"/>
    <property type="evidence" value="ECO:0007669"/>
    <property type="project" value="TreeGrafter"/>
</dbReference>
<dbReference type="GO" id="GO:0005829">
    <property type="term" value="C:cytosol"/>
    <property type="evidence" value="ECO:0007669"/>
    <property type="project" value="TreeGrafter"/>
</dbReference>
<dbReference type="InterPro" id="IPR050241">
    <property type="entry name" value="NAD-cap_RNA_hydrolase_NudC"/>
</dbReference>
<evidence type="ECO:0000313" key="12">
    <source>
        <dbReference type="Proteomes" id="UP000256310"/>
    </source>
</evidence>
<dbReference type="CDD" id="cd03429">
    <property type="entry name" value="NUDIX_NADH_pyrophosphatase_Nudt13"/>
    <property type="match status" value="1"/>
</dbReference>
<dbReference type="PROSITE" id="PS51462">
    <property type="entry name" value="NUDIX"/>
    <property type="match status" value="1"/>
</dbReference>
<evidence type="ECO:0000256" key="3">
    <source>
        <dbReference type="ARBA" id="ARBA00009595"/>
    </source>
</evidence>
<dbReference type="InterPro" id="IPR015797">
    <property type="entry name" value="NUDIX_hydrolase-like_dom_sf"/>
</dbReference>
<dbReference type="Pfam" id="PF00293">
    <property type="entry name" value="NUDIX"/>
    <property type="match status" value="1"/>
</dbReference>
<evidence type="ECO:0000256" key="1">
    <source>
        <dbReference type="ARBA" id="ARBA00001946"/>
    </source>
</evidence>
<dbReference type="GO" id="GO:0035529">
    <property type="term" value="F:NADH pyrophosphatase activity"/>
    <property type="evidence" value="ECO:0007669"/>
    <property type="project" value="TreeGrafter"/>
</dbReference>
<evidence type="ECO:0000256" key="6">
    <source>
        <dbReference type="ARBA" id="ARBA00022801"/>
    </source>
</evidence>
<keyword evidence="5" id="KW-0479">Metal-binding</keyword>
<dbReference type="PANTHER" id="PTHR42904">
    <property type="entry name" value="NUDIX HYDROLASE, NUDC SUBFAMILY"/>
    <property type="match status" value="1"/>
</dbReference>
<proteinExistence type="inferred from homology"/>
<dbReference type="InterPro" id="IPR015376">
    <property type="entry name" value="Znr_NADH_PPase"/>
</dbReference>
<dbReference type="NCBIfam" id="NF001299">
    <property type="entry name" value="PRK00241.1"/>
    <property type="match status" value="1"/>
</dbReference>
<reference evidence="11 12" key="1">
    <citation type="submission" date="2018-07" db="EMBL/GenBank/DDBJ databases">
        <title>Genomic Encyclopedia of Type Strains, Phase IV (KMG-IV): sequencing the most valuable type-strain genomes for metagenomic binning, comparative biology and taxonomic classification.</title>
        <authorList>
            <person name="Goeker M."/>
        </authorList>
    </citation>
    <scope>NUCLEOTIDE SEQUENCE [LARGE SCALE GENOMIC DNA]</scope>
    <source>
        <strain evidence="11 12">DSM 26725</strain>
    </source>
</reference>
<dbReference type="Proteomes" id="UP000256310">
    <property type="component" value="Unassembled WGS sequence"/>
</dbReference>
<evidence type="ECO:0000256" key="5">
    <source>
        <dbReference type="ARBA" id="ARBA00022723"/>
    </source>
</evidence>
<gene>
    <name evidence="11" type="ORF">DFR46_2721</name>
</gene>
<evidence type="ECO:0000256" key="2">
    <source>
        <dbReference type="ARBA" id="ARBA00001947"/>
    </source>
</evidence>
<dbReference type="SUPFAM" id="SSF55811">
    <property type="entry name" value="Nudix"/>
    <property type="match status" value="1"/>
</dbReference>
<dbReference type="GO" id="GO:0046872">
    <property type="term" value="F:metal ion binding"/>
    <property type="evidence" value="ECO:0007669"/>
    <property type="project" value="UniProtKB-KW"/>
</dbReference>
<dbReference type="PANTHER" id="PTHR42904:SF6">
    <property type="entry name" value="NAD-CAPPED RNA HYDROLASE NUDT12"/>
    <property type="match status" value="1"/>
</dbReference>
<dbReference type="Pfam" id="PF09297">
    <property type="entry name" value="Zn_ribbon_NUD"/>
    <property type="match status" value="1"/>
</dbReference>
<evidence type="ECO:0000259" key="10">
    <source>
        <dbReference type="PROSITE" id="PS51462"/>
    </source>
</evidence>
<keyword evidence="6" id="KW-0378">Hydrolase</keyword>
<comment type="caution">
    <text evidence="11">The sequence shown here is derived from an EMBL/GenBank/DDBJ whole genome shotgun (WGS) entry which is preliminary data.</text>
</comment>
<dbReference type="Gene3D" id="3.90.79.20">
    <property type="match status" value="1"/>
</dbReference>
<dbReference type="EC" id="3.6.1.22" evidence="4"/>
<evidence type="ECO:0000256" key="7">
    <source>
        <dbReference type="ARBA" id="ARBA00022842"/>
    </source>
</evidence>
<accession>A0A3D9FIR7</accession>
<keyword evidence="12" id="KW-1185">Reference proteome</keyword>
<protein>
    <recommendedName>
        <fullName evidence="4">NAD(+) diphosphatase</fullName>
        <ecNumber evidence="4">3.6.1.22</ecNumber>
    </recommendedName>
</protein>
<dbReference type="InterPro" id="IPR015375">
    <property type="entry name" value="NADH_PPase-like_N"/>
</dbReference>
<evidence type="ECO:0000256" key="8">
    <source>
        <dbReference type="ARBA" id="ARBA00023027"/>
    </source>
</evidence>
<dbReference type="RefSeq" id="WP_116236912.1">
    <property type="nucleotide sequence ID" value="NZ_QRDP01000004.1"/>
</dbReference>
<dbReference type="InterPro" id="IPR049734">
    <property type="entry name" value="NudC-like_C"/>
</dbReference>
<keyword evidence="8" id="KW-0520">NAD</keyword>
<feature type="domain" description="Nudix hydrolase" evidence="10">
    <location>
        <begin position="155"/>
        <end position="282"/>
    </location>
</feature>
<comment type="catalytic activity">
    <reaction evidence="9">
        <text>a 5'-end NAD(+)-phospho-ribonucleoside in mRNA + H2O = a 5'-end phospho-adenosine-phospho-ribonucleoside in mRNA + beta-nicotinamide D-ribonucleotide + 2 H(+)</text>
        <dbReference type="Rhea" id="RHEA:60876"/>
        <dbReference type="Rhea" id="RHEA-COMP:15698"/>
        <dbReference type="Rhea" id="RHEA-COMP:15719"/>
        <dbReference type="ChEBI" id="CHEBI:14649"/>
        <dbReference type="ChEBI" id="CHEBI:15377"/>
        <dbReference type="ChEBI" id="CHEBI:15378"/>
        <dbReference type="ChEBI" id="CHEBI:144029"/>
        <dbReference type="ChEBI" id="CHEBI:144051"/>
    </reaction>
    <physiologicalReaction direction="left-to-right" evidence="9">
        <dbReference type="Rhea" id="RHEA:60877"/>
    </physiologicalReaction>
</comment>
<comment type="similarity">
    <text evidence="3">Belongs to the Nudix hydrolase family. NudC subfamily.</text>
</comment>
<dbReference type="InterPro" id="IPR000086">
    <property type="entry name" value="NUDIX_hydrolase_dom"/>
</dbReference>
<keyword evidence="7" id="KW-0460">Magnesium</keyword>
<dbReference type="AlphaFoldDB" id="A0A3D9FIR7"/>
<dbReference type="EMBL" id="QRDP01000004">
    <property type="protein sequence ID" value="RED17670.1"/>
    <property type="molecule type" value="Genomic_DNA"/>
</dbReference>
<organism evidence="11 12">
    <name type="scientific">Parasphingopyxis lamellibrachiae</name>
    <dbReference type="NCBI Taxonomy" id="680125"/>
    <lineage>
        <taxon>Bacteria</taxon>
        <taxon>Pseudomonadati</taxon>
        <taxon>Pseudomonadota</taxon>
        <taxon>Alphaproteobacteria</taxon>
        <taxon>Sphingomonadales</taxon>
        <taxon>Sphingomonadaceae</taxon>
        <taxon>Parasphingopyxis</taxon>
    </lineage>
</organism>
<dbReference type="OrthoDB" id="9791656at2"/>